<keyword evidence="1" id="KW-0472">Membrane</keyword>
<keyword evidence="4" id="KW-1185">Reference proteome</keyword>
<dbReference type="Pfam" id="PF13519">
    <property type="entry name" value="VWA_2"/>
    <property type="match status" value="1"/>
</dbReference>
<dbReference type="PROSITE" id="PS50234">
    <property type="entry name" value="VWFA"/>
    <property type="match status" value="1"/>
</dbReference>
<accession>A1WQ28</accession>
<dbReference type="EMBL" id="CP000542">
    <property type="protein sequence ID" value="ABM59735.1"/>
    <property type="molecule type" value="Genomic_DNA"/>
</dbReference>
<evidence type="ECO:0000313" key="3">
    <source>
        <dbReference type="EMBL" id="ABM59735.1"/>
    </source>
</evidence>
<dbReference type="eggNOG" id="COG2304">
    <property type="taxonomic scope" value="Bacteria"/>
</dbReference>
<feature type="transmembrane region" description="Helical" evidence="1">
    <location>
        <begin position="50"/>
        <end position="69"/>
    </location>
</feature>
<evidence type="ECO:0000256" key="1">
    <source>
        <dbReference type="SAM" id="Phobius"/>
    </source>
</evidence>
<keyword evidence="1" id="KW-1133">Transmembrane helix</keyword>
<feature type="transmembrane region" description="Helical" evidence="1">
    <location>
        <begin position="307"/>
        <end position="325"/>
    </location>
</feature>
<keyword evidence="1" id="KW-0812">Transmembrane</keyword>
<dbReference type="Gene3D" id="3.40.50.410">
    <property type="entry name" value="von Willebrand factor, type A domain"/>
    <property type="match status" value="1"/>
</dbReference>
<evidence type="ECO:0000313" key="4">
    <source>
        <dbReference type="Proteomes" id="UP000000374"/>
    </source>
</evidence>
<dbReference type="InterPro" id="IPR036465">
    <property type="entry name" value="vWFA_dom_sf"/>
</dbReference>
<dbReference type="OrthoDB" id="6206554at2"/>
<dbReference type="InterPro" id="IPR002035">
    <property type="entry name" value="VWF_A"/>
</dbReference>
<gene>
    <name evidence="3" type="ordered locus">Veis_4030</name>
</gene>
<organism evidence="3 4">
    <name type="scientific">Verminephrobacter eiseniae (strain EF01-2)</name>
    <dbReference type="NCBI Taxonomy" id="391735"/>
    <lineage>
        <taxon>Bacteria</taxon>
        <taxon>Pseudomonadati</taxon>
        <taxon>Pseudomonadota</taxon>
        <taxon>Betaproteobacteria</taxon>
        <taxon>Burkholderiales</taxon>
        <taxon>Comamonadaceae</taxon>
        <taxon>Verminephrobacter</taxon>
    </lineage>
</organism>
<dbReference type="RefSeq" id="WP_011811722.1">
    <property type="nucleotide sequence ID" value="NC_008786.1"/>
</dbReference>
<dbReference type="SMART" id="SM00327">
    <property type="entry name" value="VWA"/>
    <property type="match status" value="1"/>
</dbReference>
<dbReference type="SUPFAM" id="SSF53300">
    <property type="entry name" value="vWA-like"/>
    <property type="match status" value="1"/>
</dbReference>
<dbReference type="AlphaFoldDB" id="A1WQ28"/>
<dbReference type="Proteomes" id="UP000000374">
    <property type="component" value="Chromosome"/>
</dbReference>
<evidence type="ECO:0000259" key="2">
    <source>
        <dbReference type="PROSITE" id="PS50234"/>
    </source>
</evidence>
<proteinExistence type="predicted"/>
<dbReference type="KEGG" id="vei:Veis_4030"/>
<dbReference type="CDD" id="cd00198">
    <property type="entry name" value="vWFA"/>
    <property type="match status" value="1"/>
</dbReference>
<feature type="domain" description="VWFA" evidence="2">
    <location>
        <begin position="85"/>
        <end position="284"/>
    </location>
</feature>
<sequence length="330" mass="35844">MTPAFDFVHPWVLALLPLALLPLLRRRGDTLPFAHAAWLPPQRIGRALGLSWRGLAVLALAGIIVGLAGPGRAQTQLARTGHGMEILILLDRSGSMNSAIVAQGEQAALRTQGNTKADAARELLMRFVEQRPDDRYAFVMFSTSPLRVLPFTERKQAILAGIAATGIGRGLMNTDIGRAMLAAIGEFDGRPYSGSRIIMLVSDGGAQLDAGTRKRIETGLARNRIALYWIYLRTGNSPSLHTEAPDDGSAQEIALHRFFQGLGTPYRAYEAEDASAMAAAIAAVGRQQNLPLTFMERVPRKDDSRHFFGAALVCCGLLLCCRGLQLRSWT</sequence>
<dbReference type="HOGENOM" id="CLU_071823_0_0_4"/>
<protein>
    <submittedName>
        <fullName evidence="3">von Willebrand factor, type A</fullName>
    </submittedName>
</protein>
<name>A1WQ28_VEREI</name>
<dbReference type="GeneID" id="76462377"/>
<dbReference type="STRING" id="391735.Veis_4030"/>
<reference evidence="4" key="1">
    <citation type="submission" date="2006-12" db="EMBL/GenBank/DDBJ databases">
        <title>Complete sequence of chromosome 1 of Verminephrobacter eiseniae EF01-2.</title>
        <authorList>
            <person name="Copeland A."/>
            <person name="Lucas S."/>
            <person name="Lapidus A."/>
            <person name="Barry K."/>
            <person name="Detter J.C."/>
            <person name="Glavina del Rio T."/>
            <person name="Dalin E."/>
            <person name="Tice H."/>
            <person name="Pitluck S."/>
            <person name="Chertkov O."/>
            <person name="Brettin T."/>
            <person name="Bruce D."/>
            <person name="Han C."/>
            <person name="Tapia R."/>
            <person name="Gilna P."/>
            <person name="Schmutz J."/>
            <person name="Larimer F."/>
            <person name="Land M."/>
            <person name="Hauser L."/>
            <person name="Kyrpides N."/>
            <person name="Kim E."/>
            <person name="Stahl D."/>
            <person name="Richardson P."/>
        </authorList>
    </citation>
    <scope>NUCLEOTIDE SEQUENCE [LARGE SCALE GENOMIC DNA]</scope>
    <source>
        <strain evidence="4">EF01-2</strain>
    </source>
</reference>